<proteinExistence type="predicted"/>
<protein>
    <recommendedName>
        <fullName evidence="1">non-specific serine/threonine protein kinase</fullName>
        <ecNumber evidence="1">2.7.11.1</ecNumber>
    </recommendedName>
</protein>
<keyword evidence="5" id="KW-0418">Kinase</keyword>
<keyword evidence="5" id="KW-0808">Transferase</keyword>
<comment type="caution">
    <text evidence="5">The sequence shown here is derived from an EMBL/GenBank/DDBJ whole genome shotgun (WGS) entry which is preliminary data.</text>
</comment>
<organism evidence="5 6">
    <name type="scientific">Rhinopomastus cyanomelas</name>
    <name type="common">Common scimitarbill</name>
    <dbReference type="NCBI Taxonomy" id="113115"/>
    <lineage>
        <taxon>Eukaryota</taxon>
        <taxon>Metazoa</taxon>
        <taxon>Chordata</taxon>
        <taxon>Craniata</taxon>
        <taxon>Vertebrata</taxon>
        <taxon>Euteleostomi</taxon>
        <taxon>Archelosauria</taxon>
        <taxon>Archosauria</taxon>
        <taxon>Dinosauria</taxon>
        <taxon>Saurischia</taxon>
        <taxon>Theropoda</taxon>
        <taxon>Coelurosauria</taxon>
        <taxon>Aves</taxon>
        <taxon>Neognathae</taxon>
        <taxon>Neoaves</taxon>
        <taxon>Telluraves</taxon>
        <taxon>Coraciimorphae</taxon>
        <taxon>Bucerotiformes</taxon>
        <taxon>Rhinopomastidae</taxon>
        <taxon>Rhinopomastus</taxon>
    </lineage>
</organism>
<evidence type="ECO:0000256" key="2">
    <source>
        <dbReference type="ARBA" id="ARBA00022741"/>
    </source>
</evidence>
<dbReference type="InterPro" id="IPR011009">
    <property type="entry name" value="Kinase-like_dom_sf"/>
</dbReference>
<gene>
    <name evidence="5" type="primary">Pak3_4</name>
    <name evidence="5" type="ORF">RHICYA_R03441</name>
</gene>
<evidence type="ECO:0000256" key="3">
    <source>
        <dbReference type="ARBA" id="ARBA00022840"/>
    </source>
</evidence>
<feature type="non-terminal residue" evidence="5">
    <location>
        <position position="91"/>
    </location>
</feature>
<keyword evidence="2" id="KW-0547">Nucleotide-binding</keyword>
<dbReference type="Pfam" id="PF00069">
    <property type="entry name" value="Pkinase"/>
    <property type="match status" value="1"/>
</dbReference>
<keyword evidence="3" id="KW-0067">ATP-binding</keyword>
<dbReference type="GO" id="GO:0004674">
    <property type="term" value="F:protein serine/threonine kinase activity"/>
    <property type="evidence" value="ECO:0007669"/>
    <property type="project" value="UniProtKB-EC"/>
</dbReference>
<dbReference type="EC" id="2.7.11.1" evidence="1"/>
<feature type="domain" description="Protein kinase" evidence="4">
    <location>
        <begin position="1"/>
        <end position="91"/>
    </location>
</feature>
<dbReference type="EMBL" id="VXBP01008289">
    <property type="protein sequence ID" value="NXO02076.1"/>
    <property type="molecule type" value="Genomic_DNA"/>
</dbReference>
<name>A0A7L1NRV1_RHICY</name>
<dbReference type="Proteomes" id="UP000565785">
    <property type="component" value="Unassembled WGS sequence"/>
</dbReference>
<feature type="non-terminal residue" evidence="5">
    <location>
        <position position="1"/>
    </location>
</feature>
<dbReference type="PROSITE" id="PS50011">
    <property type="entry name" value="PROTEIN_KINASE_DOM"/>
    <property type="match status" value="1"/>
</dbReference>
<dbReference type="PANTHER" id="PTHR45832">
    <property type="entry name" value="SERINE/THREONINE-PROTEIN KINASE SAMKA-RELATED-RELATED"/>
    <property type="match status" value="1"/>
</dbReference>
<evidence type="ECO:0000259" key="4">
    <source>
        <dbReference type="PROSITE" id="PS50011"/>
    </source>
</evidence>
<dbReference type="OrthoDB" id="2914378at2759"/>
<evidence type="ECO:0000313" key="5">
    <source>
        <dbReference type="EMBL" id="NXO02076.1"/>
    </source>
</evidence>
<dbReference type="AlphaFoldDB" id="A0A7L1NRV1"/>
<sequence>LQVVDFLHSHRLVHRDIKSLNILLGVDGSVKLTYFGLSALICPGQNAQRAVVDTSQWMTLKVVTETTYGPKVDIRSLRITTMEMVEGEPPY</sequence>
<dbReference type="InterPro" id="IPR008271">
    <property type="entry name" value="Ser/Thr_kinase_AS"/>
</dbReference>
<evidence type="ECO:0000256" key="1">
    <source>
        <dbReference type="ARBA" id="ARBA00012513"/>
    </source>
</evidence>
<dbReference type="GO" id="GO:0005524">
    <property type="term" value="F:ATP binding"/>
    <property type="evidence" value="ECO:0007669"/>
    <property type="project" value="UniProtKB-KW"/>
</dbReference>
<dbReference type="InterPro" id="IPR051931">
    <property type="entry name" value="PAK3-like"/>
</dbReference>
<dbReference type="InterPro" id="IPR000719">
    <property type="entry name" value="Prot_kinase_dom"/>
</dbReference>
<reference evidence="5 6" key="1">
    <citation type="submission" date="2019-09" db="EMBL/GenBank/DDBJ databases">
        <title>Bird 10,000 Genomes (B10K) Project - Family phase.</title>
        <authorList>
            <person name="Zhang G."/>
        </authorList>
    </citation>
    <scope>NUCLEOTIDE SEQUENCE [LARGE SCALE GENOMIC DNA]</scope>
    <source>
        <strain evidence="5">B10K-DU-002-35</strain>
        <tissue evidence="5">Muscle</tissue>
    </source>
</reference>
<dbReference type="SUPFAM" id="SSF56112">
    <property type="entry name" value="Protein kinase-like (PK-like)"/>
    <property type="match status" value="1"/>
</dbReference>
<dbReference type="PANTHER" id="PTHR45832:SF11">
    <property type="entry name" value="SERINE_THREONINE-PROTEIN KINASE PAK 3"/>
    <property type="match status" value="1"/>
</dbReference>
<evidence type="ECO:0000313" key="6">
    <source>
        <dbReference type="Proteomes" id="UP000565785"/>
    </source>
</evidence>
<accession>A0A7L1NRV1</accession>
<dbReference type="PROSITE" id="PS00108">
    <property type="entry name" value="PROTEIN_KINASE_ST"/>
    <property type="match status" value="1"/>
</dbReference>
<dbReference type="Gene3D" id="1.10.510.10">
    <property type="entry name" value="Transferase(Phosphotransferase) domain 1"/>
    <property type="match status" value="1"/>
</dbReference>
<keyword evidence="6" id="KW-1185">Reference proteome</keyword>